<proteinExistence type="predicted"/>
<sequence>MHARSVAAGIADPDGPPASPVWIRDLSVVGQRG</sequence>
<comment type="caution">
    <text evidence="2">The sequence shown here is derived from an EMBL/GenBank/DDBJ whole genome shotgun (WGS) entry which is preliminary data.</text>
</comment>
<reference evidence="2 3" key="1">
    <citation type="submission" date="2013-08" db="EMBL/GenBank/DDBJ databases">
        <title>The genome sequence of Knoellia flava.</title>
        <authorList>
            <person name="Zhu W."/>
            <person name="Wang G."/>
        </authorList>
    </citation>
    <scope>NUCLEOTIDE SEQUENCE [LARGE SCALE GENOMIC DNA]</scope>
    <source>
        <strain evidence="2 3">TL1</strain>
    </source>
</reference>
<organism evidence="2 3">
    <name type="scientific">Knoellia flava TL1</name>
    <dbReference type="NCBI Taxonomy" id="1385518"/>
    <lineage>
        <taxon>Bacteria</taxon>
        <taxon>Bacillati</taxon>
        <taxon>Actinomycetota</taxon>
        <taxon>Actinomycetes</taxon>
        <taxon>Micrococcales</taxon>
        <taxon>Intrasporangiaceae</taxon>
        <taxon>Knoellia</taxon>
    </lineage>
</organism>
<name>A0ABR4XD75_9MICO</name>
<dbReference type="EMBL" id="AVPI01000026">
    <property type="protein sequence ID" value="KGN30827.1"/>
    <property type="molecule type" value="Genomic_DNA"/>
</dbReference>
<evidence type="ECO:0000313" key="2">
    <source>
        <dbReference type="EMBL" id="KGN30827.1"/>
    </source>
</evidence>
<evidence type="ECO:0000256" key="1">
    <source>
        <dbReference type="SAM" id="MobiDB-lite"/>
    </source>
</evidence>
<feature type="region of interest" description="Disordered" evidence="1">
    <location>
        <begin position="1"/>
        <end position="21"/>
    </location>
</feature>
<dbReference type="Proteomes" id="UP000029990">
    <property type="component" value="Unassembled WGS sequence"/>
</dbReference>
<accession>A0ABR4XD75</accession>
<gene>
    <name evidence="2" type="ORF">N798_09965</name>
</gene>
<protein>
    <submittedName>
        <fullName evidence="2">Uncharacterized protein</fullName>
    </submittedName>
</protein>
<evidence type="ECO:0000313" key="3">
    <source>
        <dbReference type="Proteomes" id="UP000029990"/>
    </source>
</evidence>
<keyword evidence="3" id="KW-1185">Reference proteome</keyword>